<evidence type="ECO:0000313" key="8">
    <source>
        <dbReference type="Proteomes" id="UP001208689"/>
    </source>
</evidence>
<reference evidence="7" key="1">
    <citation type="submission" date="2022-09" db="EMBL/GenBank/DDBJ databases">
        <title>Actin cytoskeleton and complex cell architecture in an #Asgard archaeon.</title>
        <authorList>
            <person name="Ponce Toledo R.I."/>
            <person name="Schleper C."/>
            <person name="Rodrigues Oliveira T."/>
            <person name="Wollweber F."/>
            <person name="Xu J."/>
            <person name="Rittmann S."/>
            <person name="Klingl A."/>
            <person name="Pilhofer M."/>
        </authorList>
    </citation>
    <scope>NUCLEOTIDE SEQUENCE</scope>
    <source>
        <strain evidence="7">B-35</strain>
    </source>
</reference>
<protein>
    <recommendedName>
        <fullName evidence="6">Helicase HerA central domain-containing protein</fullName>
    </recommendedName>
</protein>
<comment type="catalytic activity">
    <reaction evidence="4">
        <text>ATP + H2O = ADP + phosphate + H(+)</text>
        <dbReference type="Rhea" id="RHEA:13065"/>
        <dbReference type="ChEBI" id="CHEBI:15377"/>
        <dbReference type="ChEBI" id="CHEBI:15378"/>
        <dbReference type="ChEBI" id="CHEBI:30616"/>
        <dbReference type="ChEBI" id="CHEBI:43474"/>
        <dbReference type="ChEBI" id="CHEBI:456216"/>
        <dbReference type="EC" id="5.6.2.4"/>
    </reaction>
</comment>
<evidence type="ECO:0000256" key="5">
    <source>
        <dbReference type="SAM" id="Coils"/>
    </source>
</evidence>
<evidence type="ECO:0000256" key="2">
    <source>
        <dbReference type="ARBA" id="ARBA00034617"/>
    </source>
</evidence>
<dbReference type="InterPro" id="IPR002789">
    <property type="entry name" value="HerA_central"/>
</dbReference>
<keyword evidence="8" id="KW-1185">Reference proteome</keyword>
<evidence type="ECO:0000256" key="4">
    <source>
        <dbReference type="ARBA" id="ARBA00048988"/>
    </source>
</evidence>
<dbReference type="Pfam" id="PF01935">
    <property type="entry name" value="DUF87"/>
    <property type="match status" value="1"/>
</dbReference>
<gene>
    <name evidence="7" type="ORF">NEF87_003269</name>
</gene>
<accession>A0ABY6HWP3</accession>
<feature type="domain" description="Helicase HerA central" evidence="6">
    <location>
        <begin position="106"/>
        <end position="179"/>
    </location>
</feature>
<evidence type="ECO:0000256" key="1">
    <source>
        <dbReference type="ARBA" id="ARBA00007816"/>
    </source>
</evidence>
<dbReference type="PANTHER" id="PTHR42957">
    <property type="entry name" value="HELICASE MJ1565-RELATED"/>
    <property type="match status" value="1"/>
</dbReference>
<proteinExistence type="inferred from homology"/>
<evidence type="ECO:0000256" key="3">
    <source>
        <dbReference type="ARBA" id="ARBA00048954"/>
    </source>
</evidence>
<comment type="similarity">
    <text evidence="1">Belongs to the HerA family.</text>
</comment>
<name>A0ABY6HWP3_9ARCH</name>
<feature type="coiled-coil region" evidence="5">
    <location>
        <begin position="535"/>
        <end position="569"/>
    </location>
</feature>
<evidence type="ECO:0000313" key="7">
    <source>
        <dbReference type="EMBL" id="UYP46984.1"/>
    </source>
</evidence>
<dbReference type="SUPFAM" id="SSF52540">
    <property type="entry name" value="P-loop containing nucleoside triphosphate hydrolases"/>
    <property type="match status" value="1"/>
</dbReference>
<dbReference type="InterPro" id="IPR027417">
    <property type="entry name" value="P-loop_NTPase"/>
</dbReference>
<evidence type="ECO:0000259" key="6">
    <source>
        <dbReference type="Pfam" id="PF01935"/>
    </source>
</evidence>
<dbReference type="Proteomes" id="UP001208689">
    <property type="component" value="Chromosome"/>
</dbReference>
<sequence>MTDKSPVVESNAIAKIEGKTTPFGFEVNLIHPIHKNSYLSAQCEDKNYVLGIQQLWNDQNGYHAKVNVIGEPPLSPFDISTEIYDAKDEEIKDAIGLNIMDEQALHLGKILHTTIDGNINVEKLGRVFITGKSGSGKSYTVGVIIEELMKKRIPLVIIDRHGEYSSLKLLDKENIPPEEAFFKLEDREKKYAASIIEFGDLKVNPGADLNLDYLLAANIEDLITSGNVIIINLSGLDIPVQENFVNHFCYQLYKASTLRKIPPHYLFIDEAHLFAGKKKTAITKTLKLSAQEGRKFGHNLVVITQKPQLLDVTIRAQAGTWIIHKLTDLNDIKITCNSAEGLTNDADEEIQNLSPGEAIITGDVSPFCPLYVKIRKRYTIHGGAGYNPLDFIENGEILPKAALVERLRNSFNPSILEEASQDVLKTQKLSPSELYARIDELRKENLNMKQNLLDLESQKTVKMEDISKNNIESEKTTLLHDINDLIPNLNAENSDTPLPGEMYDEKMLEIMEEKDDLTIQLQETIDDRDAIRVLQQTLQLEMSGVKVENEELKAKLKNETKRADDAVALAERCVAAMKKKKR</sequence>
<keyword evidence="5" id="KW-0175">Coiled coil</keyword>
<comment type="catalytic activity">
    <reaction evidence="2">
        <text>Couples ATP hydrolysis with the unwinding of duplex DNA by translocating in the 3'-5' direction.</text>
        <dbReference type="EC" id="5.6.2.4"/>
    </reaction>
</comment>
<dbReference type="Gene3D" id="3.40.50.300">
    <property type="entry name" value="P-loop containing nucleotide triphosphate hydrolases"/>
    <property type="match status" value="1"/>
</dbReference>
<dbReference type="InterPro" id="IPR008571">
    <property type="entry name" value="HerA-like"/>
</dbReference>
<dbReference type="PANTHER" id="PTHR42957:SF1">
    <property type="entry name" value="HELICASE MJ1565-RELATED"/>
    <property type="match status" value="1"/>
</dbReference>
<comment type="catalytic activity">
    <reaction evidence="3">
        <text>ATP + H2O = ADP + phosphate + H(+)</text>
        <dbReference type="Rhea" id="RHEA:13065"/>
        <dbReference type="ChEBI" id="CHEBI:15377"/>
        <dbReference type="ChEBI" id="CHEBI:15378"/>
        <dbReference type="ChEBI" id="CHEBI:30616"/>
        <dbReference type="ChEBI" id="CHEBI:43474"/>
        <dbReference type="ChEBI" id="CHEBI:456216"/>
        <dbReference type="EC" id="5.6.2.3"/>
    </reaction>
</comment>
<organism evidence="7 8">
    <name type="scientific">Candidatus Lokiarchaeum ossiferum</name>
    <dbReference type="NCBI Taxonomy" id="2951803"/>
    <lineage>
        <taxon>Archaea</taxon>
        <taxon>Promethearchaeati</taxon>
        <taxon>Promethearchaeota</taxon>
        <taxon>Promethearchaeia</taxon>
        <taxon>Promethearchaeales</taxon>
        <taxon>Promethearchaeaceae</taxon>
        <taxon>Candidatus Lokiarchaeum</taxon>
    </lineage>
</organism>
<dbReference type="EMBL" id="CP104013">
    <property type="protein sequence ID" value="UYP46984.1"/>
    <property type="molecule type" value="Genomic_DNA"/>
</dbReference>